<gene>
    <name evidence="7" type="ORF">SAMN04490205_4166</name>
    <name evidence="6" type="ORF">TU79_18395</name>
</gene>
<dbReference type="Gene3D" id="1.10.1740.10">
    <property type="match status" value="1"/>
</dbReference>
<evidence type="ECO:0000313" key="8">
    <source>
        <dbReference type="Proteomes" id="UP000052019"/>
    </source>
</evidence>
<dbReference type="InterPro" id="IPR039425">
    <property type="entry name" value="RNA_pol_sigma-70-like"/>
</dbReference>
<feature type="domain" description="RNA polymerase sigma factor 70 region 4 type 2" evidence="5">
    <location>
        <begin position="111"/>
        <end position="163"/>
    </location>
</feature>
<dbReference type="InterPro" id="IPR013249">
    <property type="entry name" value="RNA_pol_sigma70_r4_t2"/>
</dbReference>
<dbReference type="OrthoDB" id="9797134at2"/>
<organism evidence="6 8">
    <name type="scientific">Pseudomonas trivialis</name>
    <dbReference type="NCBI Taxonomy" id="200450"/>
    <lineage>
        <taxon>Bacteria</taxon>
        <taxon>Pseudomonadati</taxon>
        <taxon>Pseudomonadota</taxon>
        <taxon>Gammaproteobacteria</taxon>
        <taxon>Pseudomonadales</taxon>
        <taxon>Pseudomonadaceae</taxon>
        <taxon>Pseudomonas</taxon>
    </lineage>
</organism>
<reference evidence="7 9" key="2">
    <citation type="submission" date="2016-10" db="EMBL/GenBank/DDBJ databases">
        <authorList>
            <person name="Varghese N."/>
            <person name="Submissions S."/>
        </authorList>
    </citation>
    <scope>NUCLEOTIDE SEQUENCE [LARGE SCALE GENOMIC DNA]</scope>
    <source>
        <strain evidence="7 9">BS3111</strain>
    </source>
</reference>
<dbReference type="EMBL" id="LT629760">
    <property type="protein sequence ID" value="SDS94134.1"/>
    <property type="molecule type" value="Genomic_DNA"/>
</dbReference>
<dbReference type="InterPro" id="IPR036388">
    <property type="entry name" value="WH-like_DNA-bd_sf"/>
</dbReference>
<keyword evidence="4" id="KW-0804">Transcription</keyword>
<protein>
    <submittedName>
        <fullName evidence="6">RNA polymerase sigma factor</fullName>
    </submittedName>
    <submittedName>
        <fullName evidence="7">RNA polymerase sigma-70 factor, ECF subfamily</fullName>
    </submittedName>
</protein>
<dbReference type="Gene3D" id="1.10.10.10">
    <property type="entry name" value="Winged helix-like DNA-binding domain superfamily/Winged helix DNA-binding domain"/>
    <property type="match status" value="1"/>
</dbReference>
<dbReference type="EMBL" id="JYLK01000013">
    <property type="protein sequence ID" value="KRP58731.1"/>
    <property type="molecule type" value="Genomic_DNA"/>
</dbReference>
<dbReference type="InterPro" id="IPR014284">
    <property type="entry name" value="RNA_pol_sigma-70_dom"/>
</dbReference>
<proteinExistence type="inferred from homology"/>
<evidence type="ECO:0000259" key="5">
    <source>
        <dbReference type="Pfam" id="PF08281"/>
    </source>
</evidence>
<reference evidence="6 8" key="1">
    <citation type="submission" date="2015-02" db="EMBL/GenBank/DDBJ databases">
        <title>Two Pseudomonas sp. nov. isolated from raw milk.</title>
        <authorList>
            <person name="Wenning M."/>
            <person name="von Neubeck M."/>
            <person name="Huptas C."/>
            <person name="Scherer S."/>
        </authorList>
    </citation>
    <scope>NUCLEOTIDE SEQUENCE [LARGE SCALE GENOMIC DNA]</scope>
    <source>
        <strain evidence="6 8">DSM 14937</strain>
    </source>
</reference>
<dbReference type="AlphaFoldDB" id="A0A0R2ZJZ5"/>
<dbReference type="GO" id="GO:0016987">
    <property type="term" value="F:sigma factor activity"/>
    <property type="evidence" value="ECO:0007669"/>
    <property type="project" value="UniProtKB-KW"/>
</dbReference>
<evidence type="ECO:0000256" key="1">
    <source>
        <dbReference type="ARBA" id="ARBA00010641"/>
    </source>
</evidence>
<comment type="similarity">
    <text evidence="1">Belongs to the sigma-70 factor family. ECF subfamily.</text>
</comment>
<evidence type="ECO:0000256" key="4">
    <source>
        <dbReference type="ARBA" id="ARBA00023163"/>
    </source>
</evidence>
<dbReference type="PATRIC" id="fig|200450.4.peg.611"/>
<dbReference type="PANTHER" id="PTHR43133:SF63">
    <property type="entry name" value="RNA POLYMERASE SIGMA FACTOR FECI-RELATED"/>
    <property type="match status" value="1"/>
</dbReference>
<dbReference type="NCBIfam" id="NF008889">
    <property type="entry name" value="PRK11924.1-1"/>
    <property type="match status" value="1"/>
</dbReference>
<evidence type="ECO:0000313" key="9">
    <source>
        <dbReference type="Proteomes" id="UP000183126"/>
    </source>
</evidence>
<dbReference type="Proteomes" id="UP000052019">
    <property type="component" value="Unassembled WGS sequence"/>
</dbReference>
<accession>A0A0R2ZJZ5</accession>
<evidence type="ECO:0000256" key="2">
    <source>
        <dbReference type="ARBA" id="ARBA00023015"/>
    </source>
</evidence>
<dbReference type="SUPFAM" id="SSF88946">
    <property type="entry name" value="Sigma2 domain of RNA polymerase sigma factors"/>
    <property type="match status" value="1"/>
</dbReference>
<dbReference type="GO" id="GO:0003677">
    <property type="term" value="F:DNA binding"/>
    <property type="evidence" value="ECO:0007669"/>
    <property type="project" value="InterPro"/>
</dbReference>
<keyword evidence="9" id="KW-1185">Reference proteome</keyword>
<dbReference type="GO" id="GO:0006352">
    <property type="term" value="P:DNA-templated transcription initiation"/>
    <property type="evidence" value="ECO:0007669"/>
    <property type="project" value="InterPro"/>
</dbReference>
<dbReference type="PANTHER" id="PTHR43133">
    <property type="entry name" value="RNA POLYMERASE ECF-TYPE SIGMA FACTO"/>
    <property type="match status" value="1"/>
</dbReference>
<dbReference type="RefSeq" id="WP_057009310.1">
    <property type="nucleotide sequence ID" value="NZ_JYLK01000013.1"/>
</dbReference>
<name>A0A0R2ZJZ5_9PSED</name>
<dbReference type="SUPFAM" id="SSF88659">
    <property type="entry name" value="Sigma3 and sigma4 domains of RNA polymerase sigma factors"/>
    <property type="match status" value="1"/>
</dbReference>
<dbReference type="NCBIfam" id="TIGR02937">
    <property type="entry name" value="sigma70-ECF"/>
    <property type="match status" value="1"/>
</dbReference>
<dbReference type="InterPro" id="IPR013325">
    <property type="entry name" value="RNA_pol_sigma_r2"/>
</dbReference>
<dbReference type="InterPro" id="IPR013324">
    <property type="entry name" value="RNA_pol_sigma_r3/r4-like"/>
</dbReference>
<dbReference type="Pfam" id="PF08281">
    <property type="entry name" value="Sigma70_r4_2"/>
    <property type="match status" value="1"/>
</dbReference>
<evidence type="ECO:0000313" key="6">
    <source>
        <dbReference type="EMBL" id="KRP58731.1"/>
    </source>
</evidence>
<keyword evidence="3" id="KW-0731">Sigma factor</keyword>
<sequence>MSSALIGKPDLLTEIFRRDYRWLAERLRYRLGCRFNAEDVASESFLQLSTLSTLEGVREPRAMLTTIANRVLYEVSRRKALEKAYLQALASAPEHVHTSPEEQHLLLESLLAIDKALDGLSSKARQAFLYSQLDGMTYAQIAVKLGVSASMVRQYMTKALTQCYLVAAQS</sequence>
<keyword evidence="2" id="KW-0805">Transcription regulation</keyword>
<dbReference type="Proteomes" id="UP000183126">
    <property type="component" value="Chromosome I"/>
</dbReference>
<evidence type="ECO:0000313" key="7">
    <source>
        <dbReference type="EMBL" id="SDS94134.1"/>
    </source>
</evidence>
<evidence type="ECO:0000256" key="3">
    <source>
        <dbReference type="ARBA" id="ARBA00023082"/>
    </source>
</evidence>